<dbReference type="InterPro" id="IPR046958">
    <property type="entry name" value="RBK1/2/STUNTED"/>
</dbReference>
<comment type="caution">
    <text evidence="2">The sequence shown here is derived from an EMBL/GenBank/DDBJ whole genome shotgun (WGS) entry which is preliminary data.</text>
</comment>
<organism evidence="2">
    <name type="scientific">Brassica cretica</name>
    <name type="common">Mustard</name>
    <dbReference type="NCBI Taxonomy" id="69181"/>
    <lineage>
        <taxon>Eukaryota</taxon>
        <taxon>Viridiplantae</taxon>
        <taxon>Streptophyta</taxon>
        <taxon>Embryophyta</taxon>
        <taxon>Tracheophyta</taxon>
        <taxon>Spermatophyta</taxon>
        <taxon>Magnoliopsida</taxon>
        <taxon>eudicotyledons</taxon>
        <taxon>Gunneridae</taxon>
        <taxon>Pentapetalae</taxon>
        <taxon>rosids</taxon>
        <taxon>malvids</taxon>
        <taxon>Brassicales</taxon>
        <taxon>Brassicaceae</taxon>
        <taxon>Brassiceae</taxon>
        <taxon>Brassica</taxon>
    </lineage>
</organism>
<evidence type="ECO:0000259" key="1">
    <source>
        <dbReference type="PROSITE" id="PS50011"/>
    </source>
</evidence>
<dbReference type="EMBL" id="QGKY02000164">
    <property type="protein sequence ID" value="KAF2594829.1"/>
    <property type="molecule type" value="Genomic_DNA"/>
</dbReference>
<proteinExistence type="predicted"/>
<dbReference type="InterPro" id="IPR000719">
    <property type="entry name" value="Prot_kinase_dom"/>
</dbReference>
<dbReference type="GO" id="GO:0005524">
    <property type="term" value="F:ATP binding"/>
    <property type="evidence" value="ECO:0007669"/>
    <property type="project" value="InterPro"/>
</dbReference>
<dbReference type="SMART" id="SM00220">
    <property type="entry name" value="S_TKc"/>
    <property type="match status" value="1"/>
</dbReference>
<dbReference type="PROSITE" id="PS50011">
    <property type="entry name" value="PROTEIN_KINASE_DOM"/>
    <property type="match status" value="1"/>
</dbReference>
<dbReference type="InterPro" id="IPR011009">
    <property type="entry name" value="Kinase-like_dom_sf"/>
</dbReference>
<evidence type="ECO:0000313" key="2">
    <source>
        <dbReference type="EMBL" id="KAF2594829.1"/>
    </source>
</evidence>
<dbReference type="InterPro" id="IPR008271">
    <property type="entry name" value="Ser/Thr_kinase_AS"/>
</dbReference>
<dbReference type="Gene3D" id="1.10.510.10">
    <property type="entry name" value="Transferase(Phosphotransferase) domain 1"/>
    <property type="match status" value="1"/>
</dbReference>
<dbReference type="AlphaFoldDB" id="A0A8S9KKH9"/>
<reference evidence="2" key="1">
    <citation type="submission" date="2019-12" db="EMBL/GenBank/DDBJ databases">
        <title>Genome sequencing and annotation of Brassica cretica.</title>
        <authorList>
            <person name="Studholme D.J."/>
            <person name="Sarris P.F."/>
        </authorList>
    </citation>
    <scope>NUCLEOTIDE SEQUENCE</scope>
    <source>
        <strain evidence="2">PFS-102/07</strain>
        <tissue evidence="2">Leaf</tissue>
    </source>
</reference>
<gene>
    <name evidence="2" type="ORF">F2Q70_00043600</name>
</gene>
<dbReference type="SUPFAM" id="SSF56112">
    <property type="entry name" value="Protein kinase-like (PK-like)"/>
    <property type="match status" value="1"/>
</dbReference>
<dbReference type="PANTHER" id="PTHR47987">
    <property type="entry name" value="OS08G0249100 PROTEIN"/>
    <property type="match status" value="1"/>
</dbReference>
<dbReference type="Pfam" id="PF00069">
    <property type="entry name" value="Pkinase"/>
    <property type="match status" value="1"/>
</dbReference>
<dbReference type="GO" id="GO:0004672">
    <property type="term" value="F:protein kinase activity"/>
    <property type="evidence" value="ECO:0007669"/>
    <property type="project" value="InterPro"/>
</dbReference>
<accession>A0A8S9KKH9</accession>
<dbReference type="PANTHER" id="PTHR47987:SF37">
    <property type="entry name" value="PROTEIN KINASE DOMAIN-CONTAINING PROTEIN"/>
    <property type="match status" value="1"/>
</dbReference>
<sequence>MKAAFGLPWSARYKVALGIADAITYLHNGTEQCVVHRDIKPSNILLSSKKIPKLCDVGLATWTAAPSVPFLCKTVKGTFGYLAPEYFQHGKISDKTDVYAFGVVLLELITGRKPIEPRRSSGKENLVVWAKPLLDRGIEAIEGCLILGCTRKNLVYMEQMIRAAAACVINEESRRPSMEEIVTILKGGERGLEPRTFSSRKTNTILSGMIDSYTQLQQTKSEMKCHLDLAMLGVTDFEDDDHLYER</sequence>
<dbReference type="PROSITE" id="PS00108">
    <property type="entry name" value="PROTEIN_KINASE_ST"/>
    <property type="match status" value="1"/>
</dbReference>
<feature type="domain" description="Protein kinase" evidence="1">
    <location>
        <begin position="1"/>
        <end position="192"/>
    </location>
</feature>
<protein>
    <recommendedName>
        <fullName evidence="1">Protein kinase domain-containing protein</fullName>
    </recommendedName>
</protein>
<name>A0A8S9KKH9_BRACR</name>